<evidence type="ECO:0000256" key="3">
    <source>
        <dbReference type="ARBA" id="ARBA00006341"/>
    </source>
</evidence>
<keyword evidence="11" id="KW-1185">Reference proteome</keyword>
<dbReference type="InterPro" id="IPR004789">
    <property type="entry name" value="Acetalactate_synth_ssu"/>
</dbReference>
<dbReference type="SUPFAM" id="SSF55021">
    <property type="entry name" value="ACT-like"/>
    <property type="match status" value="2"/>
</dbReference>
<comment type="pathway">
    <text evidence="1 8">Amino-acid biosynthesis; L-isoleucine biosynthesis; L-isoleucine from 2-oxobutanoate: step 1/4.</text>
</comment>
<dbReference type="GO" id="GO:0009097">
    <property type="term" value="P:isoleucine biosynthetic process"/>
    <property type="evidence" value="ECO:0007669"/>
    <property type="project" value="UniProtKB-UniRule"/>
</dbReference>
<keyword evidence="5 8" id="KW-0028">Amino-acid biosynthesis</keyword>
<evidence type="ECO:0000256" key="4">
    <source>
        <dbReference type="ARBA" id="ARBA00011744"/>
    </source>
</evidence>
<dbReference type="NCBIfam" id="NF008864">
    <property type="entry name" value="PRK11895.1"/>
    <property type="match status" value="1"/>
</dbReference>
<dbReference type="GO" id="GO:0003984">
    <property type="term" value="F:acetolactate synthase activity"/>
    <property type="evidence" value="ECO:0007669"/>
    <property type="project" value="UniProtKB-UniRule"/>
</dbReference>
<accession>A0A8J3GEX7</accession>
<gene>
    <name evidence="10" type="primary">ilvN</name>
    <name evidence="10" type="ORF">GCM10007047_25470</name>
</gene>
<keyword evidence="6 8" id="KW-0100">Branched-chain amino acid biosynthesis</keyword>
<dbReference type="Gene3D" id="3.30.70.260">
    <property type="match status" value="1"/>
</dbReference>
<evidence type="ECO:0000256" key="8">
    <source>
        <dbReference type="RuleBase" id="RU368092"/>
    </source>
</evidence>
<dbReference type="PROSITE" id="PS51671">
    <property type="entry name" value="ACT"/>
    <property type="match status" value="1"/>
</dbReference>
<evidence type="ECO:0000256" key="7">
    <source>
        <dbReference type="ARBA" id="ARBA00048670"/>
    </source>
</evidence>
<dbReference type="UniPathway" id="UPA00047">
    <property type="reaction ID" value="UER00055"/>
</dbReference>
<dbReference type="Pfam" id="PF10369">
    <property type="entry name" value="ALS_ss_C"/>
    <property type="match status" value="1"/>
</dbReference>
<dbReference type="RefSeq" id="WP_189515791.1">
    <property type="nucleotide sequence ID" value="NZ_BMXG01000017.1"/>
</dbReference>
<dbReference type="InterPro" id="IPR019455">
    <property type="entry name" value="Acetolactate_synth_ssu_C"/>
</dbReference>
<dbReference type="PANTHER" id="PTHR30239:SF0">
    <property type="entry name" value="ACETOLACTATE SYNTHASE SMALL SUBUNIT 1, CHLOROPLASTIC"/>
    <property type="match status" value="1"/>
</dbReference>
<protein>
    <recommendedName>
        <fullName evidence="8">Acetolactate synthase small subunit</fullName>
        <shortName evidence="8">AHAS</shortName>
        <shortName evidence="8">ALS</shortName>
        <ecNumber evidence="8">2.2.1.6</ecNumber>
    </recommendedName>
    <alternativeName>
        <fullName evidence="8">Acetohydroxy-acid synthase small subunit</fullName>
    </alternativeName>
</protein>
<sequence length="166" mass="18314">MRHTISALVENKFGVLARVAGMFSGRGFNIDTLNVGPTHDPKYSRITITLRAQEHALDMAIKQLDRLINVIDITHFGQRNAFVARELVMLKVSASGDTRSKVIEVCDIFRAKVIDVTPVAIIIECTGNENKIRAFLELITPFGILELARTGNVALLRGAPAETEED</sequence>
<dbReference type="FunFam" id="3.30.70.1150:FF:000001">
    <property type="entry name" value="Acetolactate synthase small subunit"/>
    <property type="match status" value="1"/>
</dbReference>
<dbReference type="Pfam" id="PF22629">
    <property type="entry name" value="ACT_AHAS_ss"/>
    <property type="match status" value="1"/>
</dbReference>
<dbReference type="GO" id="GO:0009099">
    <property type="term" value="P:L-valine biosynthetic process"/>
    <property type="evidence" value="ECO:0007669"/>
    <property type="project" value="UniProtKB-UniRule"/>
</dbReference>
<evidence type="ECO:0000256" key="5">
    <source>
        <dbReference type="ARBA" id="ARBA00022605"/>
    </source>
</evidence>
<dbReference type="GO" id="GO:0005829">
    <property type="term" value="C:cytosol"/>
    <property type="evidence" value="ECO:0007669"/>
    <property type="project" value="TreeGrafter"/>
</dbReference>
<evidence type="ECO:0000259" key="9">
    <source>
        <dbReference type="PROSITE" id="PS51671"/>
    </source>
</evidence>
<evidence type="ECO:0000256" key="2">
    <source>
        <dbReference type="ARBA" id="ARBA00005025"/>
    </source>
</evidence>
<keyword evidence="8" id="KW-0808">Transferase</keyword>
<dbReference type="UniPathway" id="UPA00049">
    <property type="reaction ID" value="UER00059"/>
</dbReference>
<dbReference type="PANTHER" id="PTHR30239">
    <property type="entry name" value="ACETOLACTATE SYNTHASE SMALL SUBUNIT"/>
    <property type="match status" value="1"/>
</dbReference>
<dbReference type="InterPro" id="IPR054480">
    <property type="entry name" value="AHAS_small-like_ACT"/>
</dbReference>
<dbReference type="InterPro" id="IPR045865">
    <property type="entry name" value="ACT-like_dom_sf"/>
</dbReference>
<reference evidence="10" key="2">
    <citation type="submission" date="2020-09" db="EMBL/GenBank/DDBJ databases">
        <authorList>
            <person name="Sun Q."/>
            <person name="Kim S."/>
        </authorList>
    </citation>
    <scope>NUCLEOTIDE SEQUENCE</scope>
    <source>
        <strain evidence="10">KCTC 12870</strain>
    </source>
</reference>
<evidence type="ECO:0000256" key="1">
    <source>
        <dbReference type="ARBA" id="ARBA00004974"/>
    </source>
</evidence>
<dbReference type="InterPro" id="IPR039557">
    <property type="entry name" value="AHAS_ACT"/>
</dbReference>
<dbReference type="InterPro" id="IPR027271">
    <property type="entry name" value="Acetolactate_synth/TF_NikR_C"/>
</dbReference>
<comment type="similarity">
    <text evidence="3 8">Belongs to the acetolactate synthase small subunit family.</text>
</comment>
<dbReference type="Proteomes" id="UP000642829">
    <property type="component" value="Unassembled WGS sequence"/>
</dbReference>
<comment type="subunit">
    <text evidence="4 8">Dimer of large and small chains.</text>
</comment>
<comment type="catalytic activity">
    <reaction evidence="7 8">
        <text>2 pyruvate + H(+) = (2S)-2-acetolactate + CO2</text>
        <dbReference type="Rhea" id="RHEA:25249"/>
        <dbReference type="ChEBI" id="CHEBI:15361"/>
        <dbReference type="ChEBI" id="CHEBI:15378"/>
        <dbReference type="ChEBI" id="CHEBI:16526"/>
        <dbReference type="ChEBI" id="CHEBI:58476"/>
        <dbReference type="EC" id="2.2.1.6"/>
    </reaction>
</comment>
<dbReference type="Gene3D" id="3.30.70.1150">
    <property type="entry name" value="ACT-like. Chain A, domain 2"/>
    <property type="match status" value="1"/>
</dbReference>
<reference evidence="10" key="1">
    <citation type="journal article" date="2014" name="Int. J. Syst. Evol. Microbiol.">
        <title>Complete genome sequence of Corynebacterium casei LMG S-19264T (=DSM 44701T), isolated from a smear-ripened cheese.</title>
        <authorList>
            <consortium name="US DOE Joint Genome Institute (JGI-PGF)"/>
            <person name="Walter F."/>
            <person name="Albersmeier A."/>
            <person name="Kalinowski J."/>
            <person name="Ruckert C."/>
        </authorList>
    </citation>
    <scope>NUCLEOTIDE SEQUENCE</scope>
    <source>
        <strain evidence="10">KCTC 12870</strain>
    </source>
</reference>
<evidence type="ECO:0000256" key="6">
    <source>
        <dbReference type="ARBA" id="ARBA00023304"/>
    </source>
</evidence>
<dbReference type="CDD" id="cd04878">
    <property type="entry name" value="ACT_AHAS"/>
    <property type="match status" value="1"/>
</dbReference>
<evidence type="ECO:0000313" key="11">
    <source>
        <dbReference type="Proteomes" id="UP000642829"/>
    </source>
</evidence>
<comment type="function">
    <text evidence="8">Catalyzes the conversion of 2 pyruvate molecules into acetolactate in the first common step of the biosynthetic pathway of the branched-amino acids such as leucine, isoleucine, and valine.</text>
</comment>
<proteinExistence type="inferred from homology"/>
<dbReference type="InterPro" id="IPR002912">
    <property type="entry name" value="ACT_dom"/>
</dbReference>
<organism evidence="10 11">
    <name type="scientific">Cerasicoccus arenae</name>
    <dbReference type="NCBI Taxonomy" id="424488"/>
    <lineage>
        <taxon>Bacteria</taxon>
        <taxon>Pseudomonadati</taxon>
        <taxon>Verrucomicrobiota</taxon>
        <taxon>Opitutia</taxon>
        <taxon>Puniceicoccales</taxon>
        <taxon>Cerasicoccaceae</taxon>
        <taxon>Cerasicoccus</taxon>
    </lineage>
</organism>
<dbReference type="AlphaFoldDB" id="A0A8J3GEX7"/>
<dbReference type="GO" id="GO:1990610">
    <property type="term" value="F:acetolactate synthase regulator activity"/>
    <property type="evidence" value="ECO:0007669"/>
    <property type="project" value="UniProtKB-UniRule"/>
</dbReference>
<dbReference type="EC" id="2.2.1.6" evidence="8"/>
<feature type="domain" description="ACT" evidence="9">
    <location>
        <begin position="4"/>
        <end position="78"/>
    </location>
</feature>
<name>A0A8J3GEX7_9BACT</name>
<dbReference type="NCBIfam" id="TIGR00119">
    <property type="entry name" value="acolac_sm"/>
    <property type="match status" value="1"/>
</dbReference>
<dbReference type="EMBL" id="BMXG01000017">
    <property type="protein sequence ID" value="GHC07282.1"/>
    <property type="molecule type" value="Genomic_DNA"/>
</dbReference>
<evidence type="ECO:0000313" key="10">
    <source>
        <dbReference type="EMBL" id="GHC07282.1"/>
    </source>
</evidence>
<comment type="caution">
    <text evidence="10">The sequence shown here is derived from an EMBL/GenBank/DDBJ whole genome shotgun (WGS) entry which is preliminary data.</text>
</comment>
<comment type="pathway">
    <text evidence="2 8">Amino-acid biosynthesis; L-valine biosynthesis; L-valine from pyruvate: step 1/4.</text>
</comment>